<comment type="caution">
    <text evidence="1">The sequence shown here is derived from an EMBL/GenBank/DDBJ whole genome shotgun (WGS) entry which is preliminary data.</text>
</comment>
<gene>
    <name evidence="1" type="ORF">O6H91_08G006200</name>
</gene>
<evidence type="ECO:0000313" key="1">
    <source>
        <dbReference type="EMBL" id="KAJ7545704.1"/>
    </source>
</evidence>
<dbReference type="Proteomes" id="UP001162992">
    <property type="component" value="Chromosome 8"/>
</dbReference>
<sequence length="397" mass="46022">MDSRLSRESIADRERNSGSVRDYVVVILIAVACVPFIVANFVIIINCNFKPVKTRNASLTVMSSLGGLIWLGATIVVNDHFERREHTVWTICPLWTFWLQACFGFALWLNCMTLHLVRLYILLIRKKNLDKRNNVEWITTRLLLLLSPTIVACICATAFRAIRFKAQLSPVKEAHRKGDCEIQKSVFSAILISLLPLYFVIFLGFAFKLRNIMAQYNEFRQIRNGGIMSLFLYLLYLVTLQTKLYIQPVGRCFIALSVAGAVFYYFWARNGEIVYNVLFNKLEYEKKFLDDLNRSSYRQSELHCDSMRRSTQHLLHELKEDVLQLQPQISQLAEQNQSLKQSIHDLHNQIKISKYLHLGTSQEEIQASKRDNVDKISEIHLMSLPFERNEIFEASTS</sequence>
<dbReference type="EMBL" id="CM055099">
    <property type="protein sequence ID" value="KAJ7545704.1"/>
    <property type="molecule type" value="Genomic_DNA"/>
</dbReference>
<organism evidence="1 2">
    <name type="scientific">Diphasiastrum complanatum</name>
    <name type="common">Issler's clubmoss</name>
    <name type="synonym">Lycopodium complanatum</name>
    <dbReference type="NCBI Taxonomy" id="34168"/>
    <lineage>
        <taxon>Eukaryota</taxon>
        <taxon>Viridiplantae</taxon>
        <taxon>Streptophyta</taxon>
        <taxon>Embryophyta</taxon>
        <taxon>Tracheophyta</taxon>
        <taxon>Lycopodiopsida</taxon>
        <taxon>Lycopodiales</taxon>
        <taxon>Lycopodiaceae</taxon>
        <taxon>Lycopodioideae</taxon>
        <taxon>Diphasiastrum</taxon>
    </lineage>
</organism>
<name>A0ACC2CUK6_DIPCM</name>
<reference evidence="2" key="1">
    <citation type="journal article" date="2024" name="Proc. Natl. Acad. Sci. U.S.A.">
        <title>Extraordinary preservation of gene collinearity over three hundred million years revealed in homosporous lycophytes.</title>
        <authorList>
            <person name="Li C."/>
            <person name="Wickell D."/>
            <person name="Kuo L.Y."/>
            <person name="Chen X."/>
            <person name="Nie B."/>
            <person name="Liao X."/>
            <person name="Peng D."/>
            <person name="Ji J."/>
            <person name="Jenkins J."/>
            <person name="Williams M."/>
            <person name="Shu S."/>
            <person name="Plott C."/>
            <person name="Barry K."/>
            <person name="Rajasekar S."/>
            <person name="Grimwood J."/>
            <person name="Han X."/>
            <person name="Sun S."/>
            <person name="Hou Z."/>
            <person name="He W."/>
            <person name="Dai G."/>
            <person name="Sun C."/>
            <person name="Schmutz J."/>
            <person name="Leebens-Mack J.H."/>
            <person name="Li F.W."/>
            <person name="Wang L."/>
        </authorList>
    </citation>
    <scope>NUCLEOTIDE SEQUENCE [LARGE SCALE GENOMIC DNA]</scope>
    <source>
        <strain evidence="2">cv. PW_Plant_1</strain>
    </source>
</reference>
<proteinExistence type="predicted"/>
<accession>A0ACC2CUK6</accession>
<keyword evidence="2" id="KW-1185">Reference proteome</keyword>
<protein>
    <submittedName>
        <fullName evidence="1">Uncharacterized protein</fullName>
    </submittedName>
</protein>
<evidence type="ECO:0000313" key="2">
    <source>
        <dbReference type="Proteomes" id="UP001162992"/>
    </source>
</evidence>